<dbReference type="OrthoDB" id="6349206at2759"/>
<evidence type="ECO:0000256" key="1">
    <source>
        <dbReference type="SAM" id="Phobius"/>
    </source>
</evidence>
<sequence>MQLKWLLILKVVELLLTCTCIGLHYHSYNGPDIGMLVSGTYVGYLIVFAGYAAGYLMQTPLQKRLDLFYSIVGALLFVTSGAVVIDGLYNFPTSEYKRINMAKASLSIVTGAVFLTDAVLTYLKR</sequence>
<dbReference type="PANTHER" id="PTHR36692">
    <property type="entry name" value="PROTEIN SNAKESKIN"/>
    <property type="match status" value="1"/>
</dbReference>
<keyword evidence="1" id="KW-1133">Transmembrane helix</keyword>
<keyword evidence="3" id="KW-1185">Reference proteome</keyword>
<dbReference type="InterPro" id="IPR038976">
    <property type="entry name" value="Ssk"/>
</dbReference>
<keyword evidence="1" id="KW-0812">Transmembrane</keyword>
<reference evidence="2" key="1">
    <citation type="submission" date="2021-12" db="EMBL/GenBank/DDBJ databases">
        <authorList>
            <person name="Martin H S."/>
        </authorList>
    </citation>
    <scope>NUCLEOTIDE SEQUENCE</scope>
</reference>
<feature type="transmembrane region" description="Helical" evidence="1">
    <location>
        <begin position="101"/>
        <end position="123"/>
    </location>
</feature>
<dbReference type="PANTHER" id="PTHR36692:SF2">
    <property type="entry name" value="GEO12064P1"/>
    <property type="match status" value="1"/>
</dbReference>
<dbReference type="GO" id="GO:0019991">
    <property type="term" value="P:septate junction assembly"/>
    <property type="evidence" value="ECO:0007669"/>
    <property type="project" value="InterPro"/>
</dbReference>
<organism evidence="2 3">
    <name type="scientific">Brenthis ino</name>
    <name type="common">lesser marbled fritillary</name>
    <dbReference type="NCBI Taxonomy" id="405034"/>
    <lineage>
        <taxon>Eukaryota</taxon>
        <taxon>Metazoa</taxon>
        <taxon>Ecdysozoa</taxon>
        <taxon>Arthropoda</taxon>
        <taxon>Hexapoda</taxon>
        <taxon>Insecta</taxon>
        <taxon>Pterygota</taxon>
        <taxon>Neoptera</taxon>
        <taxon>Endopterygota</taxon>
        <taxon>Lepidoptera</taxon>
        <taxon>Glossata</taxon>
        <taxon>Ditrysia</taxon>
        <taxon>Papilionoidea</taxon>
        <taxon>Nymphalidae</taxon>
        <taxon>Heliconiinae</taxon>
        <taxon>Argynnini</taxon>
        <taxon>Brenthis</taxon>
    </lineage>
</organism>
<evidence type="ECO:0000313" key="3">
    <source>
        <dbReference type="Proteomes" id="UP000838878"/>
    </source>
</evidence>
<feature type="transmembrane region" description="Helical" evidence="1">
    <location>
        <begin position="7"/>
        <end position="27"/>
    </location>
</feature>
<feature type="transmembrane region" description="Helical" evidence="1">
    <location>
        <begin position="67"/>
        <end position="89"/>
    </location>
</feature>
<name>A0A8J9VK67_9NEOP</name>
<accession>A0A8J9VK67</accession>
<gene>
    <name evidence="2" type="ORF">BINO364_LOCUS9125</name>
</gene>
<feature type="transmembrane region" description="Helical" evidence="1">
    <location>
        <begin position="33"/>
        <end position="55"/>
    </location>
</feature>
<evidence type="ECO:0008006" key="4">
    <source>
        <dbReference type="Google" id="ProtNLM"/>
    </source>
</evidence>
<proteinExistence type="predicted"/>
<keyword evidence="1" id="KW-0472">Membrane</keyword>
<evidence type="ECO:0000313" key="2">
    <source>
        <dbReference type="EMBL" id="CAH0723278.1"/>
    </source>
</evidence>
<protein>
    <recommendedName>
        <fullName evidence="4">Protein snakeskin</fullName>
    </recommendedName>
</protein>
<feature type="non-terminal residue" evidence="2">
    <location>
        <position position="125"/>
    </location>
</feature>
<dbReference type="GO" id="GO:0005886">
    <property type="term" value="C:plasma membrane"/>
    <property type="evidence" value="ECO:0007669"/>
    <property type="project" value="TreeGrafter"/>
</dbReference>
<dbReference type="Proteomes" id="UP000838878">
    <property type="component" value="Chromosome 3"/>
</dbReference>
<dbReference type="AlphaFoldDB" id="A0A8J9VK67"/>
<dbReference type="EMBL" id="OV170223">
    <property type="protein sequence ID" value="CAH0723278.1"/>
    <property type="molecule type" value="Genomic_DNA"/>
</dbReference>